<dbReference type="Gene3D" id="3.40.50.300">
    <property type="entry name" value="P-loop containing nucleotide triphosphate hydrolases"/>
    <property type="match status" value="1"/>
</dbReference>
<evidence type="ECO:0000256" key="11">
    <source>
        <dbReference type="ARBA" id="ARBA00023136"/>
    </source>
</evidence>
<keyword evidence="11 19" id="KW-0472">Membrane</keyword>
<keyword evidence="12" id="KW-0829">Tyrosine-protein kinase</keyword>
<dbReference type="InterPro" id="IPR005700">
    <property type="entry name" value="EPS_ExoP-like"/>
</dbReference>
<evidence type="ECO:0000256" key="2">
    <source>
        <dbReference type="ARBA" id="ARBA00008883"/>
    </source>
</evidence>
<evidence type="ECO:0000256" key="13">
    <source>
        <dbReference type="ARBA" id="ARBA00023169"/>
    </source>
</evidence>
<comment type="similarity">
    <text evidence="2">Belongs to the etk/wzc family.</text>
</comment>
<keyword evidence="6 19" id="KW-0812">Transmembrane</keyword>
<evidence type="ECO:0000256" key="5">
    <source>
        <dbReference type="ARBA" id="ARBA00022679"/>
    </source>
</evidence>
<comment type="function">
    <text evidence="15">Probably involved in polymerization and/or export of exopolysaccharide EPS I which functions as a virulence factor. May be involved in an ATP-dependent process in the pathway for EPS I production, possibly export of the trimeric repeat units across the inner membrane or their polymerization.</text>
</comment>
<keyword evidence="5" id="KW-0808">Transferase</keyword>
<keyword evidence="18" id="KW-0175">Coiled coil</keyword>
<dbReference type="SUPFAM" id="SSF52540">
    <property type="entry name" value="P-loop containing nucleoside triphosphate hydrolases"/>
    <property type="match status" value="1"/>
</dbReference>
<dbReference type="OrthoDB" id="9808257at2"/>
<evidence type="ECO:0000256" key="14">
    <source>
        <dbReference type="ARBA" id="ARBA00053015"/>
    </source>
</evidence>
<dbReference type="Pfam" id="PF13614">
    <property type="entry name" value="AAA_31"/>
    <property type="match status" value="1"/>
</dbReference>
<keyword evidence="24" id="KW-1185">Reference proteome</keyword>
<keyword evidence="10 19" id="KW-1133">Transmembrane helix</keyword>
<dbReference type="InterPro" id="IPR027417">
    <property type="entry name" value="P-loop_NTPase"/>
</dbReference>
<dbReference type="GO" id="GO:0004713">
    <property type="term" value="F:protein tyrosine kinase activity"/>
    <property type="evidence" value="ECO:0007669"/>
    <property type="project" value="UniProtKB-KW"/>
</dbReference>
<evidence type="ECO:0000256" key="16">
    <source>
        <dbReference type="ARBA" id="ARBA00067833"/>
    </source>
</evidence>
<dbReference type="GO" id="GO:0005886">
    <property type="term" value="C:plasma membrane"/>
    <property type="evidence" value="ECO:0007669"/>
    <property type="project" value="UniProtKB-SubCell"/>
</dbReference>
<dbReference type="Pfam" id="PF13807">
    <property type="entry name" value="GNVR"/>
    <property type="match status" value="1"/>
</dbReference>
<dbReference type="InterPro" id="IPR032807">
    <property type="entry name" value="GNVR"/>
</dbReference>
<comment type="catalytic activity">
    <reaction evidence="14">
        <text>L-tyrosyl-[protein] + ATP = O-phospho-L-tyrosyl-[protein] + ADP + H(+)</text>
        <dbReference type="Rhea" id="RHEA:10596"/>
        <dbReference type="Rhea" id="RHEA-COMP:10136"/>
        <dbReference type="Rhea" id="RHEA-COMP:20101"/>
        <dbReference type="ChEBI" id="CHEBI:15378"/>
        <dbReference type="ChEBI" id="CHEBI:30616"/>
        <dbReference type="ChEBI" id="CHEBI:46858"/>
        <dbReference type="ChEBI" id="CHEBI:61978"/>
        <dbReference type="ChEBI" id="CHEBI:456216"/>
    </reaction>
</comment>
<evidence type="ECO:0000256" key="10">
    <source>
        <dbReference type="ARBA" id="ARBA00022989"/>
    </source>
</evidence>
<reference evidence="23 24" key="1">
    <citation type="submission" date="2017-09" db="EMBL/GenBank/DDBJ databases">
        <authorList>
            <person name="Varghese N."/>
            <person name="Submissions S."/>
        </authorList>
    </citation>
    <scope>NUCLEOTIDE SEQUENCE [LARGE SCALE GENOMIC DNA]</scope>
    <source>
        <strain evidence="23 24">OK806</strain>
    </source>
</reference>
<dbReference type="FunFam" id="3.40.50.300:FF:000527">
    <property type="entry name" value="Tyrosine-protein kinase etk"/>
    <property type="match status" value="1"/>
</dbReference>
<evidence type="ECO:0000256" key="17">
    <source>
        <dbReference type="ARBA" id="ARBA00081049"/>
    </source>
</evidence>
<evidence type="ECO:0000256" key="12">
    <source>
        <dbReference type="ARBA" id="ARBA00023137"/>
    </source>
</evidence>
<feature type="domain" description="AAA" evidence="21">
    <location>
        <begin position="545"/>
        <end position="675"/>
    </location>
</feature>
<dbReference type="InterPro" id="IPR025669">
    <property type="entry name" value="AAA_dom"/>
</dbReference>
<dbReference type="InterPro" id="IPR050445">
    <property type="entry name" value="Bact_polysacc_biosynth/exp"/>
</dbReference>
<organism evidence="23 24">
    <name type="scientific">Caballeronia arationis</name>
    <dbReference type="NCBI Taxonomy" id="1777142"/>
    <lineage>
        <taxon>Bacteria</taxon>
        <taxon>Pseudomonadati</taxon>
        <taxon>Pseudomonadota</taxon>
        <taxon>Betaproteobacteria</taxon>
        <taxon>Burkholderiales</taxon>
        <taxon>Burkholderiaceae</taxon>
        <taxon>Caballeronia</taxon>
    </lineage>
</organism>
<dbReference type="InterPro" id="IPR005702">
    <property type="entry name" value="Wzc-like_C"/>
</dbReference>
<evidence type="ECO:0000256" key="19">
    <source>
        <dbReference type="SAM" id="Phobius"/>
    </source>
</evidence>
<evidence type="ECO:0000259" key="20">
    <source>
        <dbReference type="Pfam" id="PF02706"/>
    </source>
</evidence>
<keyword evidence="7" id="KW-0547">Nucleotide-binding</keyword>
<evidence type="ECO:0000256" key="8">
    <source>
        <dbReference type="ARBA" id="ARBA00022777"/>
    </source>
</evidence>
<sequence length="732" mass="79735">MNPARLSFKDVHVTNTDMDLPGIFAVLAQNRWRIAACTAAFALLGAGYAMVAPPVYESDVMIQVDTRADPTSTRSMLDAVSSINDNKSTTAAESQILSSRAIVTRTVDKQALFIDAKPRRFPVVGTLISRYVEGVTTPGIFGVGGFAWGAESVSVDTFEVPTKLEGKQFLLTLEPNRRYTLSGPALDAPVSGEIGKLQSFPTTRGPIQLLVTSASGEPGVTFDLYRNSRLKTIERIQTNLSIQEKVKDSGILVASLRGNDPLIVSDTLREIAKQFILQNMERKSLEASNSLDFLKRQLPVLKTQLEQSQQRDTELHRRAGVVDLSEEARQAIGQMSAVKAQLLALQQQRRDLSARFAAGYPAIVSIDRQISGLEEQTSLYAQQMARFPDLQQEVARSEMQVKVDAALYTALLNNAQQLELVKAGKVGTVRLIDTPAIPEDPVFPKKSIVVVLFALFGLLSGLAYAFVRNTVMRGVKNPGEIERALGINVYATIPYSKRQQVMLKSERKVRNATLLAESSKADPAVEGLRALRMTLNHGRDGLPNKIVLVTGATPGVGKSFVSANFARVVASSGKRVLLIDADLRNGRLHKYFNSGHEHGLVDFLEERTGFSSVVQHDVASNLDFVATGRRPAEPGELLLSPRLNQMLDDCAQQYDLIVVDAPPILMVSDAAVLAQTAGTVFMVALSEVTKLAELEECAKRMDRSGVRITGVILNGSRPHLGEYGYGGTYGTA</sequence>
<dbReference type="GO" id="GO:0005524">
    <property type="term" value="F:ATP binding"/>
    <property type="evidence" value="ECO:0007669"/>
    <property type="project" value="UniProtKB-KW"/>
</dbReference>
<dbReference type="GO" id="GO:0000271">
    <property type="term" value="P:polysaccharide biosynthetic process"/>
    <property type="evidence" value="ECO:0007669"/>
    <property type="project" value="UniProtKB-KW"/>
</dbReference>
<evidence type="ECO:0000256" key="3">
    <source>
        <dbReference type="ARBA" id="ARBA00022475"/>
    </source>
</evidence>
<evidence type="ECO:0000256" key="1">
    <source>
        <dbReference type="ARBA" id="ARBA00004429"/>
    </source>
</evidence>
<evidence type="ECO:0000313" key="24">
    <source>
        <dbReference type="Proteomes" id="UP000219522"/>
    </source>
</evidence>
<keyword evidence="9" id="KW-0067">ATP-binding</keyword>
<comment type="caution">
    <text evidence="23">The sequence shown here is derived from an EMBL/GenBank/DDBJ whole genome shotgun (WGS) entry which is preliminary data.</text>
</comment>
<evidence type="ECO:0000313" key="23">
    <source>
        <dbReference type="EMBL" id="SOE88194.1"/>
    </source>
</evidence>
<gene>
    <name evidence="23" type="ORF">SAMN05446927_6791</name>
</gene>
<dbReference type="RefSeq" id="WP_087135020.1">
    <property type="nucleotide sequence ID" value="NZ_FCOG02000023.1"/>
</dbReference>
<evidence type="ECO:0000256" key="18">
    <source>
        <dbReference type="SAM" id="Coils"/>
    </source>
</evidence>
<dbReference type="NCBIfam" id="TIGR01005">
    <property type="entry name" value="eps_transp_fam"/>
    <property type="match status" value="1"/>
</dbReference>
<feature type="coiled-coil region" evidence="18">
    <location>
        <begin position="277"/>
        <end position="311"/>
    </location>
</feature>
<evidence type="ECO:0000256" key="9">
    <source>
        <dbReference type="ARBA" id="ARBA00022840"/>
    </source>
</evidence>
<dbReference type="CDD" id="cd05387">
    <property type="entry name" value="BY-kinase"/>
    <property type="match status" value="1"/>
</dbReference>
<dbReference type="Pfam" id="PF23607">
    <property type="entry name" value="WZC_N"/>
    <property type="match status" value="1"/>
</dbReference>
<comment type="subcellular location">
    <subcellularLocation>
        <location evidence="1">Cell inner membrane</location>
        <topology evidence="1">Multi-pass membrane protein</topology>
    </subcellularLocation>
</comment>
<feature type="domain" description="Tyrosine-protein kinase G-rich" evidence="22">
    <location>
        <begin position="389"/>
        <end position="469"/>
    </location>
</feature>
<name>A0A7Z7ICG4_9BURK</name>
<dbReference type="InterPro" id="IPR003856">
    <property type="entry name" value="LPS_length_determ_N"/>
</dbReference>
<accession>A0A7Z7ICG4</accession>
<dbReference type="GO" id="GO:0042802">
    <property type="term" value="F:identical protein binding"/>
    <property type="evidence" value="ECO:0007669"/>
    <property type="project" value="UniProtKB-ARBA"/>
</dbReference>
<keyword evidence="4" id="KW-0997">Cell inner membrane</keyword>
<proteinExistence type="inferred from homology"/>
<keyword evidence="8 23" id="KW-0418">Kinase</keyword>
<evidence type="ECO:0000256" key="6">
    <source>
        <dbReference type="ARBA" id="ARBA00022692"/>
    </source>
</evidence>
<feature type="transmembrane region" description="Helical" evidence="19">
    <location>
        <begin position="448"/>
        <end position="467"/>
    </location>
</feature>
<dbReference type="AlphaFoldDB" id="A0A7Z7ICG4"/>
<dbReference type="Pfam" id="PF02706">
    <property type="entry name" value="Wzz"/>
    <property type="match status" value="1"/>
</dbReference>
<evidence type="ECO:0000256" key="4">
    <source>
        <dbReference type="ARBA" id="ARBA00022519"/>
    </source>
</evidence>
<dbReference type="Proteomes" id="UP000219522">
    <property type="component" value="Unassembled WGS sequence"/>
</dbReference>
<evidence type="ECO:0000256" key="15">
    <source>
        <dbReference type="ARBA" id="ARBA00054296"/>
    </source>
</evidence>
<evidence type="ECO:0000256" key="7">
    <source>
        <dbReference type="ARBA" id="ARBA00022741"/>
    </source>
</evidence>
<dbReference type="EMBL" id="OCSU01000003">
    <property type="protein sequence ID" value="SOE88194.1"/>
    <property type="molecule type" value="Genomic_DNA"/>
</dbReference>
<feature type="domain" description="Polysaccharide chain length determinant N-terminal" evidence="20">
    <location>
        <begin position="17"/>
        <end position="109"/>
    </location>
</feature>
<dbReference type="NCBIfam" id="TIGR01007">
    <property type="entry name" value="eps_fam"/>
    <property type="match status" value="1"/>
</dbReference>
<protein>
    <recommendedName>
        <fullName evidence="16">Putative tyrosine-protein kinase EpsB</fullName>
    </recommendedName>
    <alternativeName>
        <fullName evidence="17">EPS I polysaccharide export protein EpsB</fullName>
    </alternativeName>
</protein>
<dbReference type="PANTHER" id="PTHR32309">
    <property type="entry name" value="TYROSINE-PROTEIN KINASE"/>
    <property type="match status" value="1"/>
</dbReference>
<dbReference type="PANTHER" id="PTHR32309:SF32">
    <property type="entry name" value="TYROSINE-PROTEIN KINASE ETK-RELATED"/>
    <property type="match status" value="1"/>
</dbReference>
<keyword evidence="3" id="KW-1003">Cell membrane</keyword>
<evidence type="ECO:0000259" key="22">
    <source>
        <dbReference type="Pfam" id="PF13807"/>
    </source>
</evidence>
<keyword evidence="13" id="KW-0270">Exopolysaccharide synthesis</keyword>
<evidence type="ECO:0000259" key="21">
    <source>
        <dbReference type="Pfam" id="PF13614"/>
    </source>
</evidence>